<feature type="region of interest" description="Disordered" evidence="21">
    <location>
        <begin position="358"/>
        <end position="395"/>
    </location>
</feature>
<comment type="similarity">
    <text evidence="4">In the N-terminal section; belongs to the AccD/PCCB family.</text>
</comment>
<keyword evidence="10 19" id="KW-0547">Nucleotide-binding</keyword>
<dbReference type="EMBL" id="BONW01000035">
    <property type="protein sequence ID" value="GIG91288.1"/>
    <property type="molecule type" value="Genomic_DNA"/>
</dbReference>
<dbReference type="InterPro" id="IPR041010">
    <property type="entry name" value="Znf-ACC"/>
</dbReference>
<dbReference type="InterPro" id="IPR029045">
    <property type="entry name" value="ClpP/crotonase-like_dom_sf"/>
</dbReference>
<dbReference type="RefSeq" id="WP_203869682.1">
    <property type="nucleotide sequence ID" value="NZ_BONW01000035.1"/>
</dbReference>
<evidence type="ECO:0000256" key="20">
    <source>
        <dbReference type="HAMAP-Rule" id="MF_01395"/>
    </source>
</evidence>
<evidence type="ECO:0000256" key="3">
    <source>
        <dbReference type="ARBA" id="ARBA00006276"/>
    </source>
</evidence>
<keyword evidence="8 19" id="KW-0808">Transferase</keyword>
<dbReference type="Proteomes" id="UP000646749">
    <property type="component" value="Unassembled WGS sequence"/>
</dbReference>
<evidence type="ECO:0000256" key="15">
    <source>
        <dbReference type="ARBA" id="ARBA00023098"/>
    </source>
</evidence>
<evidence type="ECO:0000256" key="17">
    <source>
        <dbReference type="ARBA" id="ARBA00025280"/>
    </source>
</evidence>
<dbReference type="Pfam" id="PF03255">
    <property type="entry name" value="ACCA"/>
    <property type="match status" value="1"/>
</dbReference>
<evidence type="ECO:0000256" key="5">
    <source>
        <dbReference type="ARBA" id="ARBA00011664"/>
    </source>
</evidence>
<dbReference type="NCBIfam" id="TIGR00513">
    <property type="entry name" value="accA"/>
    <property type="match status" value="1"/>
</dbReference>
<comment type="pathway">
    <text evidence="2 19">Lipid metabolism; malonyl-CoA biosynthesis; malonyl-CoA from acetyl-CoA: step 1/1.</text>
</comment>
<proteinExistence type="inferred from homology"/>
<dbReference type="Pfam" id="PF17848">
    <property type="entry name" value="Zn_ribbon_ACC"/>
    <property type="match status" value="1"/>
</dbReference>
<feature type="binding site" evidence="20">
    <location>
        <position position="49"/>
    </location>
    <ligand>
        <name>Zn(2+)</name>
        <dbReference type="ChEBI" id="CHEBI:29105"/>
    </ligand>
</feature>
<comment type="caution">
    <text evidence="24">The sequence shown here is derived from an EMBL/GenBank/DDBJ whole genome shotgun (WGS) entry which is preliminary data.</text>
</comment>
<evidence type="ECO:0000259" key="23">
    <source>
        <dbReference type="PROSITE" id="PS50989"/>
    </source>
</evidence>
<dbReference type="SUPFAM" id="SSF52096">
    <property type="entry name" value="ClpP/crotonase"/>
    <property type="match status" value="2"/>
</dbReference>
<keyword evidence="13 20" id="KW-0862">Zinc</keyword>
<comment type="subcellular location">
    <subcellularLocation>
        <location evidence="1 19">Cytoplasm</location>
    </subcellularLocation>
</comment>
<feature type="region of interest" description="Disordered" evidence="21">
    <location>
        <begin position="281"/>
        <end position="330"/>
    </location>
</feature>
<organism evidence="24 25">
    <name type="scientific">Plantactinospora endophytica</name>
    <dbReference type="NCBI Taxonomy" id="673535"/>
    <lineage>
        <taxon>Bacteria</taxon>
        <taxon>Bacillati</taxon>
        <taxon>Actinomycetota</taxon>
        <taxon>Actinomycetes</taxon>
        <taxon>Micromonosporales</taxon>
        <taxon>Micromonosporaceae</taxon>
        <taxon>Plantactinospora</taxon>
    </lineage>
</organism>
<accession>A0ABQ4E9B2</accession>
<comment type="subunit">
    <text evidence="5">Acetyl-CoA carboxylase is a heterotetramer composed of biotin carboxyl carrier protein (AccB), biotin carboxylase (AccC) and two subunits of ACCase subunit beta/alpha.</text>
</comment>
<dbReference type="PRINTS" id="PR01069">
    <property type="entry name" value="ACCCTRFRASEA"/>
</dbReference>
<protein>
    <recommendedName>
        <fullName evidence="19 20">Multifunctional fusion protein</fullName>
    </recommendedName>
    <domain>
        <recommendedName>
            <fullName evidence="19">Acetyl-coenzyme A carboxylase carboxyl transferase subunit alpha</fullName>
            <shortName evidence="19">ACCase subunit alpha</shortName>
            <shortName evidence="19">Acetyl-CoA carboxylase carboxyltransferase subunit alpha</shortName>
            <ecNumber evidence="19">2.1.3.15</ecNumber>
        </recommendedName>
    </domain>
    <domain>
        <recommendedName>
            <fullName evidence="20">Acetyl-coenzyme A carboxylase carboxyl transferase subunit beta</fullName>
            <shortName evidence="20">ACCase subunit beta</shortName>
            <shortName evidence="20">Acetyl-CoA carboxylase carboxyltransferase subunit beta</shortName>
        </recommendedName>
    </domain>
</protein>
<reference evidence="24 25" key="1">
    <citation type="submission" date="2021-01" db="EMBL/GenBank/DDBJ databases">
        <title>Whole genome shotgun sequence of Plantactinospora endophytica NBRC 110450.</title>
        <authorList>
            <person name="Komaki H."/>
            <person name="Tamura T."/>
        </authorList>
    </citation>
    <scope>NUCLEOTIDE SEQUENCE [LARGE SCALE GENOMIC DNA]</scope>
    <source>
        <strain evidence="24 25">NBRC 110450</strain>
    </source>
</reference>
<keyword evidence="11 20" id="KW-0863">Zinc-finger</keyword>
<feature type="compositionally biased region" description="Gly residues" evidence="21">
    <location>
        <begin position="359"/>
        <end position="372"/>
    </location>
</feature>
<dbReference type="InterPro" id="IPR011762">
    <property type="entry name" value="COA_CT_N"/>
</dbReference>
<evidence type="ECO:0000313" key="24">
    <source>
        <dbReference type="EMBL" id="GIG91288.1"/>
    </source>
</evidence>
<evidence type="ECO:0000256" key="11">
    <source>
        <dbReference type="ARBA" id="ARBA00022771"/>
    </source>
</evidence>
<evidence type="ECO:0000313" key="25">
    <source>
        <dbReference type="Proteomes" id="UP000646749"/>
    </source>
</evidence>
<comment type="cofactor">
    <cofactor evidence="20">
        <name>Zn(2+)</name>
        <dbReference type="ChEBI" id="CHEBI:29105"/>
    </cofactor>
    <text evidence="20">Binds 1 zinc ion per subunit.</text>
</comment>
<evidence type="ECO:0000256" key="4">
    <source>
        <dbReference type="ARBA" id="ARBA00010284"/>
    </source>
</evidence>
<comment type="catalytic activity">
    <reaction evidence="18 19">
        <text>N(6)-carboxybiotinyl-L-lysyl-[protein] + acetyl-CoA = N(6)-biotinyl-L-lysyl-[protein] + malonyl-CoA</text>
        <dbReference type="Rhea" id="RHEA:54728"/>
        <dbReference type="Rhea" id="RHEA-COMP:10505"/>
        <dbReference type="Rhea" id="RHEA-COMP:10506"/>
        <dbReference type="ChEBI" id="CHEBI:57288"/>
        <dbReference type="ChEBI" id="CHEBI:57384"/>
        <dbReference type="ChEBI" id="CHEBI:83144"/>
        <dbReference type="ChEBI" id="CHEBI:83145"/>
        <dbReference type="EC" id="2.1.3.15"/>
    </reaction>
</comment>
<dbReference type="PANTHER" id="PTHR42853:SF3">
    <property type="entry name" value="ACETYL-COENZYME A CARBOXYLASE CARBOXYL TRANSFERASE SUBUNIT ALPHA, CHLOROPLASTIC"/>
    <property type="match status" value="1"/>
</dbReference>
<sequence>MSRRTPTGTIARRSGYADLDQQPWIRCRSCPALLYRKRLRRNLDVCPECGDHRRLDAPERISQLVDRDSFRPLPNPATQVDPIGFVDSMPYPQRLAAARAETGLTEAVLCGTATLGGYPLALAVMDFRFLGGSLGSVTGELITRAAEHALADRLPLLLVTASGGARMQEGVLALMQMATISQAIAALREAGLLTVSLVTDPTYGGVAASFATCTDIVLAETGSRLGFAGPRVILETIRQTLPADFQTTDFLLRHGQVDMVVERHGLRARLRWLLAAAAPAPGRPAPTVPVLDHPAETAPAPDRLSGTGLGRVSGAPSDLPAGAPPDLPAGVLPASSGGVLPELSGGVLPGPSAGVLSGPSGGVLPGSSGGVVDGVPSPAARARTGGADPRDGSDAWRIVRSARHAGRPTTLDYLATAFDGFVELHGDRLGVDCAAIVAGLARLGDRYVAVVGHQKGHQPSELRARNFGMASPAGYRKAMRVMRLAAGLGLPVVTLVDTPGAHPGVEAEQQGQAAAIAESILAMTGLPTPVVAVIIGEGGSGGALALAVADRVLMLRNAVYSVISPEGCAAILWHDRAAVPRAADALRLTAPDLLRLGVADEIVAEPPEGAHRDPAGAARLLRRALLENLAPLLDVPAGDLVRRRRGRFRRYGAAASVLPAGTGSE</sequence>
<evidence type="ECO:0000256" key="21">
    <source>
        <dbReference type="SAM" id="MobiDB-lite"/>
    </source>
</evidence>
<feature type="binding site" evidence="20">
    <location>
        <position position="46"/>
    </location>
    <ligand>
        <name>Zn(2+)</name>
        <dbReference type="ChEBI" id="CHEBI:29105"/>
    </ligand>
</feature>
<keyword evidence="14 19" id="KW-0067">ATP-binding</keyword>
<evidence type="ECO:0000259" key="22">
    <source>
        <dbReference type="PROSITE" id="PS50980"/>
    </source>
</evidence>
<comment type="similarity">
    <text evidence="3">In the C-terminal section; belongs to the AccA family.</text>
</comment>
<dbReference type="InterPro" id="IPR011763">
    <property type="entry name" value="COA_CT_C"/>
</dbReference>
<dbReference type="InterPro" id="IPR034733">
    <property type="entry name" value="AcCoA_carboxyl_beta"/>
</dbReference>
<evidence type="ECO:0000256" key="10">
    <source>
        <dbReference type="ARBA" id="ARBA00022741"/>
    </source>
</evidence>
<evidence type="ECO:0000256" key="6">
    <source>
        <dbReference type="ARBA" id="ARBA00022490"/>
    </source>
</evidence>
<keyword evidence="16 19" id="KW-0275">Fatty acid biosynthesis</keyword>
<keyword evidence="12 19" id="KW-0276">Fatty acid metabolism</keyword>
<keyword evidence="7 19" id="KW-0444">Lipid biosynthesis</keyword>
<name>A0ABQ4E9B2_9ACTN</name>
<dbReference type="HAMAP" id="MF_00823">
    <property type="entry name" value="AcetylCoA_CT_alpha"/>
    <property type="match status" value="1"/>
</dbReference>
<comment type="similarity">
    <text evidence="20">Belongs to the AccD/PCCB family.</text>
</comment>
<keyword evidence="9 20" id="KW-0479">Metal-binding</keyword>
<dbReference type="PROSITE" id="PS50989">
    <property type="entry name" value="COA_CT_CTER"/>
    <property type="match status" value="1"/>
</dbReference>
<comment type="similarity">
    <text evidence="19">Belongs to the AccA family.</text>
</comment>
<gene>
    <name evidence="20" type="primary">accD</name>
    <name evidence="19" type="synonym">accA</name>
    <name evidence="24" type="ORF">Pen02_62240</name>
</gene>
<evidence type="ECO:0000256" key="7">
    <source>
        <dbReference type="ARBA" id="ARBA00022516"/>
    </source>
</evidence>
<keyword evidence="15 19" id="KW-0443">Lipid metabolism</keyword>
<dbReference type="Gene3D" id="3.90.226.10">
    <property type="entry name" value="2-enoyl-CoA Hydratase, Chain A, domain 1"/>
    <property type="match status" value="2"/>
</dbReference>
<dbReference type="HAMAP" id="MF_01395">
    <property type="entry name" value="AcetylCoA_CT_beta"/>
    <property type="match status" value="1"/>
</dbReference>
<evidence type="ECO:0000256" key="8">
    <source>
        <dbReference type="ARBA" id="ARBA00022679"/>
    </source>
</evidence>
<feature type="binding site" evidence="20">
    <location>
        <position position="30"/>
    </location>
    <ligand>
        <name>Zn(2+)</name>
        <dbReference type="ChEBI" id="CHEBI:29105"/>
    </ligand>
</feature>
<dbReference type="PANTHER" id="PTHR42853">
    <property type="entry name" value="ACETYL-COENZYME A CARBOXYLASE CARBOXYL TRANSFERASE SUBUNIT ALPHA"/>
    <property type="match status" value="1"/>
</dbReference>
<feature type="domain" description="CoA carboxyltransferase C-terminal" evidence="23">
    <location>
        <begin position="374"/>
        <end position="631"/>
    </location>
</feature>
<evidence type="ECO:0000256" key="13">
    <source>
        <dbReference type="ARBA" id="ARBA00022833"/>
    </source>
</evidence>
<feature type="zinc finger region" description="C4-type" evidence="20">
    <location>
        <begin position="27"/>
        <end position="49"/>
    </location>
</feature>
<comment type="function">
    <text evidence="17 20">Component of the acetyl coenzyme A carboxylase (ACC) complex. Biotin carboxylase (BC) catalyzes the carboxylation of biotin on its carrier protein (BCCP) and then the CO(2) group is transferred by the transcarboxylase to acetyl-CoA to form malonyl-CoA.</text>
</comment>
<dbReference type="Pfam" id="PF01039">
    <property type="entry name" value="Carboxyl_trans"/>
    <property type="match status" value="1"/>
</dbReference>
<dbReference type="EC" id="2.1.3.15" evidence="19"/>
<evidence type="ECO:0000256" key="2">
    <source>
        <dbReference type="ARBA" id="ARBA00004956"/>
    </source>
</evidence>
<evidence type="ECO:0000256" key="1">
    <source>
        <dbReference type="ARBA" id="ARBA00004496"/>
    </source>
</evidence>
<dbReference type="NCBIfam" id="NF041504">
    <property type="entry name" value="AccA_sub"/>
    <property type="match status" value="1"/>
</dbReference>
<dbReference type="PROSITE" id="PS50980">
    <property type="entry name" value="COA_CT_NTER"/>
    <property type="match status" value="1"/>
</dbReference>
<evidence type="ECO:0000256" key="19">
    <source>
        <dbReference type="HAMAP-Rule" id="MF_00823"/>
    </source>
</evidence>
<evidence type="ECO:0000256" key="14">
    <source>
        <dbReference type="ARBA" id="ARBA00022840"/>
    </source>
</evidence>
<comment type="function">
    <text evidence="19">Component of the acetyl coenzyme A carboxylase (ACC) complex. First, biotin carboxylase catalyzes the carboxylation of biotin on its carrier protein (BCCP) and then the CO(2) group is transferred by the carboxyltransferase to acetyl-CoA to form malonyl-CoA.</text>
</comment>
<evidence type="ECO:0000256" key="9">
    <source>
        <dbReference type="ARBA" id="ARBA00022723"/>
    </source>
</evidence>
<evidence type="ECO:0000256" key="16">
    <source>
        <dbReference type="ARBA" id="ARBA00023160"/>
    </source>
</evidence>
<keyword evidence="6 19" id="KW-0963">Cytoplasm</keyword>
<keyword evidence="25" id="KW-1185">Reference proteome</keyword>
<dbReference type="InterPro" id="IPR001095">
    <property type="entry name" value="Acetyl_CoA_COase_a_su"/>
</dbReference>
<evidence type="ECO:0000256" key="18">
    <source>
        <dbReference type="ARBA" id="ARBA00049152"/>
    </source>
</evidence>
<dbReference type="NCBIfam" id="TIGR00515">
    <property type="entry name" value="accD"/>
    <property type="match status" value="1"/>
</dbReference>
<evidence type="ECO:0000256" key="12">
    <source>
        <dbReference type="ARBA" id="ARBA00022832"/>
    </source>
</evidence>
<feature type="binding site" evidence="20">
    <location>
        <position position="27"/>
    </location>
    <ligand>
        <name>Zn(2+)</name>
        <dbReference type="ChEBI" id="CHEBI:29105"/>
    </ligand>
</feature>
<feature type="domain" description="CoA carboxyltransferase N-terminal" evidence="22">
    <location>
        <begin position="23"/>
        <end position="292"/>
    </location>
</feature>
<comment type="subunit">
    <text evidence="19">Acetyl-CoA carboxylase is a heterohexamer composed of biotin carboxyl carrier protein (AccB), biotin carboxylase (AccC) and two subunits each of ACCase subunit alpha (AccA) and ACCase subunit beta (AccD).</text>
</comment>
<dbReference type="InterPro" id="IPR000438">
    <property type="entry name" value="Acetyl_CoA_COase_Trfase_b_su"/>
</dbReference>